<accession>A0ABS8CBP3</accession>
<dbReference type="InterPro" id="IPR027405">
    <property type="entry name" value="YidB-like"/>
</dbReference>
<comment type="caution">
    <text evidence="1">The sequence shown here is derived from an EMBL/GenBank/DDBJ whole genome shotgun (WGS) entry which is preliminary data.</text>
</comment>
<evidence type="ECO:0000313" key="1">
    <source>
        <dbReference type="EMBL" id="MCB5363443.1"/>
    </source>
</evidence>
<dbReference type="SUPFAM" id="SSF140804">
    <property type="entry name" value="YidB-like"/>
    <property type="match status" value="1"/>
</dbReference>
<reference evidence="1 2" key="1">
    <citation type="submission" date="2020-07" db="EMBL/GenBank/DDBJ databases">
        <title>Pusillimonas sp. nov., isolated from poultry manure in Taiwan.</title>
        <authorList>
            <person name="Lin S.-Y."/>
            <person name="Tang Y.-S."/>
            <person name="Young C.-C."/>
        </authorList>
    </citation>
    <scope>NUCLEOTIDE SEQUENCE [LARGE SCALE GENOMIC DNA]</scope>
    <source>
        <strain evidence="1 2">CC-YST705</strain>
    </source>
</reference>
<gene>
    <name evidence="1" type="ORF">H0484_06745</name>
</gene>
<dbReference type="EMBL" id="JACDXW010000003">
    <property type="protein sequence ID" value="MCB5363443.1"/>
    <property type="molecule type" value="Genomic_DNA"/>
</dbReference>
<dbReference type="Pfam" id="PF20159">
    <property type="entry name" value="YidB"/>
    <property type="match status" value="1"/>
</dbReference>
<protein>
    <submittedName>
        <fullName evidence="1">DUF937 domain-containing protein</fullName>
    </submittedName>
</protein>
<dbReference type="Gene3D" id="1.10.10.690">
    <property type="entry name" value="YidB-like"/>
    <property type="match status" value="1"/>
</dbReference>
<sequence>MEKSAMSMLNSLVSSLAGGQSSGLGALLPAALDFVKRYPGGLAGLLEKLRQGGLNEVVASWLGSGANLPVTGAQLRSALGEEDVSQLAAQVGQDADSVLGNLAAILPQVIDHLTPDGAVPDKSPDAMTLMGVLASLTGKK</sequence>
<organism evidence="1 2">
    <name type="scientific">Mesopusillimonas faecipullorum</name>
    <dbReference type="NCBI Taxonomy" id="2755040"/>
    <lineage>
        <taxon>Bacteria</taxon>
        <taxon>Pseudomonadati</taxon>
        <taxon>Pseudomonadota</taxon>
        <taxon>Betaproteobacteria</taxon>
        <taxon>Burkholderiales</taxon>
        <taxon>Alcaligenaceae</taxon>
        <taxon>Mesopusillimonas</taxon>
    </lineage>
</organism>
<proteinExistence type="predicted"/>
<keyword evidence="2" id="KW-1185">Reference proteome</keyword>
<dbReference type="InterPro" id="IPR045372">
    <property type="entry name" value="YidB"/>
</dbReference>
<dbReference type="Proteomes" id="UP000776983">
    <property type="component" value="Unassembled WGS sequence"/>
</dbReference>
<name>A0ABS8CBP3_9BURK</name>
<evidence type="ECO:0000313" key="2">
    <source>
        <dbReference type="Proteomes" id="UP000776983"/>
    </source>
</evidence>